<gene>
    <name evidence="2" type="ORF">AMHIJAGA_00716</name>
</gene>
<reference evidence="3" key="2">
    <citation type="submission" date="2018-05" db="EMBL/GenBank/DDBJ databases">
        <authorList>
            <person name="Duru I."/>
        </authorList>
    </citation>
    <scope>NUCLEOTIDE SEQUENCE [LARGE SCALE GENOMIC DNA]</scope>
</reference>
<reference evidence="2" key="3">
    <citation type="submission" date="2018-05" db="EMBL/GenBank/DDBJ databases">
        <authorList>
            <person name="Lanie J.A."/>
            <person name="Ng W.-L."/>
            <person name="Kazmierczak K.M."/>
            <person name="Andrzejewski T.M."/>
            <person name="Davidsen T.M."/>
            <person name="Wayne K.J."/>
            <person name="Tettelin H."/>
            <person name="Glass J.I."/>
            <person name="Rusch D."/>
            <person name="Podicherti R."/>
            <person name="Tsui H.-C.T."/>
            <person name="Winkler M.E."/>
        </authorList>
    </citation>
    <scope>NUCLEOTIDE SEQUENCE</scope>
    <source>
        <strain evidence="2">Lactococcus lactis</strain>
    </source>
</reference>
<reference evidence="1" key="1">
    <citation type="submission" date="2018-01" db="EMBL/GenBank/DDBJ databases">
        <authorList>
            <person name="Gaut B.S."/>
            <person name="Morton B.R."/>
            <person name="Clegg M.T."/>
            <person name="Duvall M.R."/>
        </authorList>
    </citation>
    <scope>NUCLEOTIDE SEQUENCE</scope>
    <source>
        <strain evidence="1">Lactococcus lactis</strain>
    </source>
</reference>
<protein>
    <submittedName>
        <fullName evidence="2">Uncharacterized protein</fullName>
    </submittedName>
</protein>
<sequence length="54" mass="6278">MNNTIEVIYPTHGTQSGAQVQFDPSTHTWTVWNKRGLERTFRNVTSYARYMTKG</sequence>
<organism evidence="2 3">
    <name type="scientific">Lactococcus lactis</name>
    <dbReference type="NCBI Taxonomy" id="1358"/>
    <lineage>
        <taxon>Bacteria</taxon>
        <taxon>Bacillati</taxon>
        <taxon>Bacillota</taxon>
        <taxon>Bacilli</taxon>
        <taxon>Lactobacillales</taxon>
        <taxon>Streptococcaceae</taxon>
        <taxon>Lactococcus</taxon>
    </lineage>
</organism>
<proteinExistence type="predicted"/>
<evidence type="ECO:0000313" key="1">
    <source>
        <dbReference type="EMBL" id="SPB24082.1"/>
    </source>
</evidence>
<dbReference type="RefSeq" id="WP_155384496.1">
    <property type="nucleotide sequence ID" value="NZ_CP065737.1"/>
</dbReference>
<accession>A0A2X0RIW2</accession>
<name>A0A2X0RIW2_9LACT</name>
<evidence type="ECO:0000313" key="2">
    <source>
        <dbReference type="EMBL" id="SPS10783.1"/>
    </source>
</evidence>
<dbReference type="EMBL" id="OGTW02000016">
    <property type="protein sequence ID" value="SPS10783.1"/>
    <property type="molecule type" value="Genomic_DNA"/>
</dbReference>
<evidence type="ECO:0000313" key="3">
    <source>
        <dbReference type="Proteomes" id="UP000279235"/>
    </source>
</evidence>
<dbReference type="Proteomes" id="UP000279235">
    <property type="component" value="Unassembled WGS sequence"/>
</dbReference>
<dbReference type="EMBL" id="OGTW01000016">
    <property type="protein sequence ID" value="SPB24082.1"/>
    <property type="molecule type" value="Genomic_DNA"/>
</dbReference>
<dbReference type="AlphaFoldDB" id="A0A2X0RIW2"/>